<feature type="domain" description="4Fe-4S ferredoxin-type" evidence="10">
    <location>
        <begin position="391"/>
        <end position="419"/>
    </location>
</feature>
<keyword evidence="4 8" id="KW-0677">Repeat</keyword>
<evidence type="ECO:0000313" key="12">
    <source>
        <dbReference type="Proteomes" id="UP000294555"/>
    </source>
</evidence>
<evidence type="ECO:0000256" key="9">
    <source>
        <dbReference type="SAM" id="MobiDB-lite"/>
    </source>
</evidence>
<dbReference type="GO" id="GO:0005886">
    <property type="term" value="C:plasma membrane"/>
    <property type="evidence" value="ECO:0007669"/>
    <property type="project" value="UniProtKB-SubCell"/>
</dbReference>
<dbReference type="PROSITE" id="PS51379">
    <property type="entry name" value="4FE4S_FER_2"/>
    <property type="match status" value="2"/>
</dbReference>
<comment type="caution">
    <text evidence="11">The sequence shown here is derived from an EMBL/GenBank/DDBJ whole genome shotgun (WGS) entry which is preliminary data.</text>
</comment>
<dbReference type="Pfam" id="PF10531">
    <property type="entry name" value="SLBB"/>
    <property type="match status" value="1"/>
</dbReference>
<dbReference type="RefSeq" id="WP_132921703.1">
    <property type="nucleotide sequence ID" value="NZ_SJOI01000001.1"/>
</dbReference>
<dbReference type="InterPro" id="IPR010208">
    <property type="entry name" value="Ion_transpt_RnfC/RsxC"/>
</dbReference>
<feature type="domain" description="4Fe-4S ferredoxin-type" evidence="10">
    <location>
        <begin position="352"/>
        <end position="381"/>
    </location>
</feature>
<feature type="binding site" evidence="8">
    <location>
        <position position="410"/>
    </location>
    <ligand>
        <name>[4Fe-4S] cluster</name>
        <dbReference type="ChEBI" id="CHEBI:49883"/>
        <label>1</label>
    </ligand>
</feature>
<dbReference type="EC" id="7.-.-.-" evidence="8"/>
<evidence type="ECO:0000259" key="10">
    <source>
        <dbReference type="PROSITE" id="PS51379"/>
    </source>
</evidence>
<protein>
    <recommendedName>
        <fullName evidence="8">Ion-translocating oxidoreductase complex subunit C</fullName>
        <ecNumber evidence="8">7.-.-.-</ecNumber>
    </recommendedName>
    <alternativeName>
        <fullName evidence="8">Rnf electron transport complex subunit C</fullName>
    </alternativeName>
</protein>
<dbReference type="InterPro" id="IPR037225">
    <property type="entry name" value="Nuo51_FMN-bd_sf"/>
</dbReference>
<dbReference type="Pfam" id="PF13375">
    <property type="entry name" value="RnfC_N"/>
    <property type="match status" value="1"/>
</dbReference>
<feature type="region of interest" description="Disordered" evidence="9">
    <location>
        <begin position="462"/>
        <end position="482"/>
    </location>
</feature>
<dbReference type="GO" id="GO:0009055">
    <property type="term" value="F:electron transfer activity"/>
    <property type="evidence" value="ECO:0007669"/>
    <property type="project" value="InterPro"/>
</dbReference>
<accession>A0A4R1N6K7</accession>
<feature type="binding site" evidence="8">
    <location>
        <position position="364"/>
    </location>
    <ligand>
        <name>[4Fe-4S] cluster</name>
        <dbReference type="ChEBI" id="CHEBI:49883"/>
        <label>1</label>
    </ligand>
</feature>
<dbReference type="InterPro" id="IPR017896">
    <property type="entry name" value="4Fe4S_Fe-S-bd"/>
</dbReference>
<dbReference type="OrthoDB" id="9767754at2"/>
<dbReference type="Gene3D" id="3.40.50.11540">
    <property type="entry name" value="NADH-ubiquinone oxidoreductase 51kDa subunit"/>
    <property type="match status" value="1"/>
</dbReference>
<dbReference type="PROSITE" id="PS00198">
    <property type="entry name" value="4FE4S_FER_1"/>
    <property type="match status" value="2"/>
</dbReference>
<dbReference type="Proteomes" id="UP000294555">
    <property type="component" value="Unassembled WGS sequence"/>
</dbReference>
<feature type="binding site" evidence="8">
    <location>
        <position position="403"/>
    </location>
    <ligand>
        <name>[4Fe-4S] cluster</name>
        <dbReference type="ChEBI" id="CHEBI:49883"/>
        <label>2</label>
    </ligand>
</feature>
<dbReference type="NCBIfam" id="TIGR01945">
    <property type="entry name" value="rnfC"/>
    <property type="match status" value="1"/>
</dbReference>
<feature type="binding site" evidence="8">
    <location>
        <position position="406"/>
    </location>
    <ligand>
        <name>[4Fe-4S] cluster</name>
        <dbReference type="ChEBI" id="CHEBI:49883"/>
        <label>2</label>
    </ligand>
</feature>
<dbReference type="SUPFAM" id="SSF142019">
    <property type="entry name" value="Nqo1 FMN-binding domain-like"/>
    <property type="match status" value="1"/>
</dbReference>
<comment type="similarity">
    <text evidence="8">Belongs to the 4Fe4S bacterial-type ferredoxin family. RnfC subfamily.</text>
</comment>
<keyword evidence="2 8" id="KW-0004">4Fe-4S</keyword>
<dbReference type="InterPro" id="IPR026902">
    <property type="entry name" value="RnfC_N"/>
</dbReference>
<dbReference type="PANTHER" id="PTHR43034:SF2">
    <property type="entry name" value="ION-TRANSLOCATING OXIDOREDUCTASE COMPLEX SUBUNIT C"/>
    <property type="match status" value="1"/>
</dbReference>
<dbReference type="Gene3D" id="3.10.20.600">
    <property type="match status" value="1"/>
</dbReference>
<comment type="subunit">
    <text evidence="8">The complex is composed of six subunits: RnfA, RnfB, RnfC, RnfD, RnfE and RnfG.</text>
</comment>
<comment type="cofactor">
    <cofactor evidence="8">
        <name>[4Fe-4S] cluster</name>
        <dbReference type="ChEBI" id="CHEBI:49883"/>
    </cofactor>
    <text evidence="8">Binds 2 [4Fe-4S] clusters per subunit.</text>
</comment>
<dbReference type="GO" id="GO:0046872">
    <property type="term" value="F:metal ion binding"/>
    <property type="evidence" value="ECO:0007669"/>
    <property type="project" value="UniProtKB-KW"/>
</dbReference>
<name>A0A4R1N6K7_9GAMM</name>
<sequence>MFNARMKPHGGIRPYSHKSLTREIAIRPLATPRRLIIPLRQHTGPAAVPIVAEGESVAAGQLIAEARERMSAPVHSALSGVVTSVTTGDQGCITIKVSDQQSPAPRLTAAEGLSETQTMLSLIEQAGIVGMGGAMFPAADKIRMSLRYPIETLIVNGGECEPYLTTDDRLMREQAEFIIGGIRYLQTITQARQVYIGIEDNKTEAIARLDELCRQEDHIEVVILPSLYPIGSAKQMIEAVTGRQIPQNRRSTEMGVLVQNVGTCIAIFHAIRFGKPVTHRVITVSGRAIEQPGNLLVPIGTPIKEIIGQCGGLKTQPARMVLGGPMMGRAVDDLDVPINKGTSGLLLLTGDELPQTKPSACLRCGRCLDACPMSLAPLSLFAELKNDGFAKAQQQGLNACLLCGSCAYVCPAALPLTQFFDWGQQQLRLLKRQEDKMERTRQNSANRQARLAKEAAAKAAALAAKPARRSRRAATTPEDPSC</sequence>
<evidence type="ECO:0000256" key="2">
    <source>
        <dbReference type="ARBA" id="ARBA00022485"/>
    </source>
</evidence>
<keyword evidence="3 8" id="KW-0479">Metal-binding</keyword>
<dbReference type="HAMAP" id="MF_00461">
    <property type="entry name" value="RsxC_RnfC"/>
    <property type="match status" value="1"/>
</dbReference>
<evidence type="ECO:0000256" key="4">
    <source>
        <dbReference type="ARBA" id="ARBA00022737"/>
    </source>
</evidence>
<keyword evidence="8" id="KW-0997">Cell inner membrane</keyword>
<dbReference type="InterPro" id="IPR017900">
    <property type="entry name" value="4Fe4S_Fe_S_CS"/>
</dbReference>
<dbReference type="EMBL" id="SJOI01000001">
    <property type="protein sequence ID" value="TCL02773.1"/>
    <property type="molecule type" value="Genomic_DNA"/>
</dbReference>
<dbReference type="Gene3D" id="3.30.70.20">
    <property type="match status" value="1"/>
</dbReference>
<feature type="binding site" evidence="8">
    <location>
        <position position="400"/>
    </location>
    <ligand>
        <name>[4Fe-4S] cluster</name>
        <dbReference type="ChEBI" id="CHEBI:49883"/>
        <label>2</label>
    </ligand>
</feature>
<dbReference type="PANTHER" id="PTHR43034">
    <property type="entry name" value="ION-TRANSLOCATING OXIDOREDUCTASE COMPLEX SUBUNIT C"/>
    <property type="match status" value="1"/>
</dbReference>
<dbReference type="InterPro" id="IPR019554">
    <property type="entry name" value="Soluble_ligand-bd"/>
</dbReference>
<keyword evidence="6 8" id="KW-0408">Iron</keyword>
<dbReference type="Pfam" id="PF12838">
    <property type="entry name" value="Fer4_7"/>
    <property type="match status" value="1"/>
</dbReference>
<evidence type="ECO:0000256" key="6">
    <source>
        <dbReference type="ARBA" id="ARBA00023004"/>
    </source>
</evidence>
<feature type="binding site" evidence="8">
    <location>
        <position position="361"/>
    </location>
    <ligand>
        <name>[4Fe-4S] cluster</name>
        <dbReference type="ChEBI" id="CHEBI:49883"/>
        <label>1</label>
    </ligand>
</feature>
<keyword evidence="12" id="KW-1185">Reference proteome</keyword>
<keyword evidence="8" id="KW-0472">Membrane</keyword>
<comment type="subcellular location">
    <subcellularLocation>
        <location evidence="8">Cell inner membrane</location>
        <topology evidence="8">Peripheral membrane protein</topology>
    </subcellularLocation>
</comment>
<reference evidence="11 12" key="1">
    <citation type="submission" date="2019-02" db="EMBL/GenBank/DDBJ databases">
        <title>Investigation of anaerobic lignin degradation for improved lignocellulosic biofuels.</title>
        <authorList>
            <person name="Deangelis K."/>
        </authorList>
    </citation>
    <scope>NUCLEOTIDE SEQUENCE [LARGE SCALE GENOMIC DNA]</scope>
    <source>
        <strain evidence="11 12">159R</strain>
    </source>
</reference>
<keyword evidence="8" id="KW-1003">Cell membrane</keyword>
<dbReference type="InterPro" id="IPR011538">
    <property type="entry name" value="Nuo51_FMN-bd"/>
</dbReference>
<evidence type="ECO:0000256" key="3">
    <source>
        <dbReference type="ARBA" id="ARBA00022723"/>
    </source>
</evidence>
<evidence type="ECO:0000256" key="8">
    <source>
        <dbReference type="HAMAP-Rule" id="MF_00461"/>
    </source>
</evidence>
<gene>
    <name evidence="8" type="primary">rnfC</name>
    <name evidence="11" type="ORF">EZJ58_0805</name>
</gene>
<keyword evidence="1 8" id="KW-0813">Transport</keyword>
<dbReference type="AlphaFoldDB" id="A0A4R1N6K7"/>
<evidence type="ECO:0000256" key="1">
    <source>
        <dbReference type="ARBA" id="ARBA00022448"/>
    </source>
</evidence>
<keyword evidence="5 8" id="KW-0249">Electron transport</keyword>
<comment type="function">
    <text evidence="8">Part of a membrane-bound complex that couples electron transfer with translocation of ions across the membrane.</text>
</comment>
<dbReference type="GO" id="GO:0022900">
    <property type="term" value="P:electron transport chain"/>
    <property type="evidence" value="ECO:0007669"/>
    <property type="project" value="UniProtKB-UniRule"/>
</dbReference>
<keyword evidence="7 8" id="KW-0411">Iron-sulfur</keyword>
<evidence type="ECO:0000256" key="5">
    <source>
        <dbReference type="ARBA" id="ARBA00022982"/>
    </source>
</evidence>
<organism evidence="11 12">
    <name type="scientific">Sodalis ligni</name>
    <dbReference type="NCBI Taxonomy" id="2697027"/>
    <lineage>
        <taxon>Bacteria</taxon>
        <taxon>Pseudomonadati</taxon>
        <taxon>Pseudomonadota</taxon>
        <taxon>Gammaproteobacteria</taxon>
        <taxon>Enterobacterales</taxon>
        <taxon>Bruguierivoracaceae</taxon>
        <taxon>Sodalis</taxon>
    </lineage>
</organism>
<evidence type="ECO:0000313" key="11">
    <source>
        <dbReference type="EMBL" id="TCL02773.1"/>
    </source>
</evidence>
<proteinExistence type="inferred from homology"/>
<dbReference type="NCBIfam" id="NF003454">
    <property type="entry name" value="PRK05035.1"/>
    <property type="match status" value="1"/>
</dbReference>
<dbReference type="GO" id="GO:0051539">
    <property type="term" value="F:4 iron, 4 sulfur cluster binding"/>
    <property type="evidence" value="ECO:0007669"/>
    <property type="project" value="UniProtKB-KW"/>
</dbReference>
<evidence type="ECO:0000256" key="7">
    <source>
        <dbReference type="ARBA" id="ARBA00023014"/>
    </source>
</evidence>
<feature type="binding site" evidence="8">
    <location>
        <position position="367"/>
    </location>
    <ligand>
        <name>[4Fe-4S] cluster</name>
        <dbReference type="ChEBI" id="CHEBI:49883"/>
        <label>1</label>
    </ligand>
</feature>
<keyword evidence="8" id="KW-1278">Translocase</keyword>
<dbReference type="SUPFAM" id="SSF46548">
    <property type="entry name" value="alpha-helical ferredoxin"/>
    <property type="match status" value="1"/>
</dbReference>
<dbReference type="Pfam" id="PF01512">
    <property type="entry name" value="Complex1_51K"/>
    <property type="match status" value="1"/>
</dbReference>
<feature type="binding site" evidence="8">
    <location>
        <position position="371"/>
    </location>
    <ligand>
        <name>[4Fe-4S] cluster</name>
        <dbReference type="ChEBI" id="CHEBI:49883"/>
        <label>2</label>
    </ligand>
</feature>